<keyword evidence="4" id="KW-0460">Magnesium</keyword>
<gene>
    <name evidence="6" type="ORF">BJ969_004843</name>
</gene>
<dbReference type="GO" id="GO:0046872">
    <property type="term" value="F:metal ion binding"/>
    <property type="evidence" value="ECO:0007669"/>
    <property type="project" value="UniProtKB-KW"/>
</dbReference>
<feature type="domain" description="PIN" evidence="5">
    <location>
        <begin position="14"/>
        <end position="79"/>
    </location>
</feature>
<dbReference type="GO" id="GO:0016787">
    <property type="term" value="F:hydrolase activity"/>
    <property type="evidence" value="ECO:0007669"/>
    <property type="project" value="UniProtKB-KW"/>
</dbReference>
<dbReference type="Gene3D" id="3.40.50.1010">
    <property type="entry name" value="5'-nuclease"/>
    <property type="match status" value="1"/>
</dbReference>
<accession>A0A840NP56</accession>
<dbReference type="InterPro" id="IPR002716">
    <property type="entry name" value="PIN_dom"/>
</dbReference>
<comment type="caution">
    <text evidence="6">The sequence shown here is derived from an EMBL/GenBank/DDBJ whole genome shotgun (WGS) entry which is preliminary data.</text>
</comment>
<dbReference type="Proteomes" id="UP000580474">
    <property type="component" value="Unassembled WGS sequence"/>
</dbReference>
<dbReference type="AlphaFoldDB" id="A0A840NP56"/>
<keyword evidence="2" id="KW-0479">Metal-binding</keyword>
<evidence type="ECO:0000256" key="1">
    <source>
        <dbReference type="ARBA" id="ARBA00022722"/>
    </source>
</evidence>
<keyword evidence="3" id="KW-0378">Hydrolase</keyword>
<evidence type="ECO:0000313" key="7">
    <source>
        <dbReference type="Proteomes" id="UP000580474"/>
    </source>
</evidence>
<dbReference type="SUPFAM" id="SSF88723">
    <property type="entry name" value="PIN domain-like"/>
    <property type="match status" value="1"/>
</dbReference>
<evidence type="ECO:0000313" key="6">
    <source>
        <dbReference type="EMBL" id="MBB5071755.1"/>
    </source>
</evidence>
<keyword evidence="7" id="KW-1185">Reference proteome</keyword>
<keyword evidence="1" id="KW-0540">Nuclease</keyword>
<dbReference type="EMBL" id="JACHIV010000001">
    <property type="protein sequence ID" value="MBB5071755.1"/>
    <property type="molecule type" value="Genomic_DNA"/>
</dbReference>
<proteinExistence type="predicted"/>
<evidence type="ECO:0000256" key="3">
    <source>
        <dbReference type="ARBA" id="ARBA00022801"/>
    </source>
</evidence>
<evidence type="ECO:0000259" key="5">
    <source>
        <dbReference type="Pfam" id="PF01850"/>
    </source>
</evidence>
<dbReference type="RefSeq" id="WP_184482322.1">
    <property type="nucleotide sequence ID" value="NZ_JACHIV010000001.1"/>
</dbReference>
<sequence length="89" mass="9867">MNVLRGLVPGRKITQENAEVVLRRLKATYITNPPLTPPVSDRIRDLRGSITAYDAAYVAVAEAHGMALVTGDRRPARTERIRCELRLVG</sequence>
<dbReference type="InterPro" id="IPR029060">
    <property type="entry name" value="PIN-like_dom_sf"/>
</dbReference>
<name>A0A840NP56_9PSEU</name>
<dbReference type="GO" id="GO:0004518">
    <property type="term" value="F:nuclease activity"/>
    <property type="evidence" value="ECO:0007669"/>
    <property type="project" value="UniProtKB-KW"/>
</dbReference>
<dbReference type="Pfam" id="PF01850">
    <property type="entry name" value="PIN"/>
    <property type="match status" value="1"/>
</dbReference>
<protein>
    <submittedName>
        <fullName evidence="6">Putative nucleic acid-binding protein</fullName>
    </submittedName>
</protein>
<organism evidence="6 7">
    <name type="scientific">Saccharopolyspora gloriosae</name>
    <dbReference type="NCBI Taxonomy" id="455344"/>
    <lineage>
        <taxon>Bacteria</taxon>
        <taxon>Bacillati</taxon>
        <taxon>Actinomycetota</taxon>
        <taxon>Actinomycetes</taxon>
        <taxon>Pseudonocardiales</taxon>
        <taxon>Pseudonocardiaceae</taxon>
        <taxon>Saccharopolyspora</taxon>
    </lineage>
</organism>
<evidence type="ECO:0000256" key="4">
    <source>
        <dbReference type="ARBA" id="ARBA00022842"/>
    </source>
</evidence>
<evidence type="ECO:0000256" key="2">
    <source>
        <dbReference type="ARBA" id="ARBA00022723"/>
    </source>
</evidence>
<reference evidence="6 7" key="1">
    <citation type="submission" date="2020-08" db="EMBL/GenBank/DDBJ databases">
        <title>Sequencing the genomes of 1000 actinobacteria strains.</title>
        <authorList>
            <person name="Klenk H.-P."/>
        </authorList>
    </citation>
    <scope>NUCLEOTIDE SEQUENCE [LARGE SCALE GENOMIC DNA]</scope>
    <source>
        <strain evidence="6 7">DSM 45582</strain>
    </source>
</reference>